<dbReference type="Proteomes" id="UP000442694">
    <property type="component" value="Unassembled WGS sequence"/>
</dbReference>
<sequence>MKILKLSYILSTVFFCSYLNLVYANENKYISPFKDKIGQAFEGGKWYDVRDSKKESLDSIEGAGDFIKVENNLYTYNDYLINIDKKFITTNFTGGNEGQGSFRIPYYCTVREKCYYNIFGFICNNSSDWQTSGTVTGSFKVSKDANFQKHILSINKSGGEYPPIHDSGDSQGCSNTVIKYINEIDNFEVQPWQKPISIDGLELD</sequence>
<comment type="caution">
    <text evidence="1">The sequence shown here is derived from an EMBL/GenBank/DDBJ whole genome shotgun (WGS) entry which is preliminary data.</text>
</comment>
<proteinExistence type="predicted"/>
<accession>A0A833JDI9</accession>
<dbReference type="RefSeq" id="WP_152212113.1">
    <property type="nucleotide sequence ID" value="NZ_WFLN01000005.1"/>
</dbReference>
<evidence type="ECO:0000313" key="2">
    <source>
        <dbReference type="Proteomes" id="UP000442694"/>
    </source>
</evidence>
<protein>
    <submittedName>
        <fullName evidence="1">Uncharacterized protein</fullName>
    </submittedName>
</protein>
<name>A0A833JDI9_9BACT</name>
<keyword evidence="2" id="KW-1185">Reference proteome</keyword>
<gene>
    <name evidence="1" type="ORF">GCL57_04640</name>
</gene>
<dbReference type="AlphaFoldDB" id="A0A833JDI9"/>
<reference evidence="1 2" key="1">
    <citation type="submission" date="2019-10" db="EMBL/GenBank/DDBJ databases">
        <title>New genus of Silvanigrellaceae.</title>
        <authorList>
            <person name="Pitt A."/>
            <person name="Hahn M.W."/>
        </authorList>
    </citation>
    <scope>NUCLEOTIDE SEQUENCE [LARGE SCALE GENOMIC DNA]</scope>
    <source>
        <strain evidence="1 2">33A1-SZDP</strain>
    </source>
</reference>
<organism evidence="1 2">
    <name type="scientific">Fluviispira multicolorata</name>
    <dbReference type="NCBI Taxonomy" id="2654512"/>
    <lineage>
        <taxon>Bacteria</taxon>
        <taxon>Pseudomonadati</taxon>
        <taxon>Bdellovibrionota</taxon>
        <taxon>Oligoflexia</taxon>
        <taxon>Silvanigrellales</taxon>
        <taxon>Silvanigrellaceae</taxon>
        <taxon>Fluviispira</taxon>
    </lineage>
</organism>
<evidence type="ECO:0000313" key="1">
    <source>
        <dbReference type="EMBL" id="KAB8031938.1"/>
    </source>
</evidence>
<dbReference type="EMBL" id="WFLN01000005">
    <property type="protein sequence ID" value="KAB8031938.1"/>
    <property type="molecule type" value="Genomic_DNA"/>
</dbReference>